<dbReference type="AlphaFoldDB" id="A0A5N0TIR9"/>
<evidence type="ECO:0000313" key="2">
    <source>
        <dbReference type="Proteomes" id="UP000326838"/>
    </source>
</evidence>
<evidence type="ECO:0000313" key="1">
    <source>
        <dbReference type="EMBL" id="KAA9133776.1"/>
    </source>
</evidence>
<keyword evidence="2" id="KW-1185">Reference proteome</keyword>
<protein>
    <submittedName>
        <fullName evidence="1">Uncharacterized protein</fullName>
    </submittedName>
</protein>
<accession>A0A5N0TIR9</accession>
<organism evidence="1 2">
    <name type="scientific">Microbacterium caowuchunii</name>
    <dbReference type="NCBI Taxonomy" id="2614638"/>
    <lineage>
        <taxon>Bacteria</taxon>
        <taxon>Bacillati</taxon>
        <taxon>Actinomycetota</taxon>
        <taxon>Actinomycetes</taxon>
        <taxon>Micrococcales</taxon>
        <taxon>Microbacteriaceae</taxon>
        <taxon>Microbacterium</taxon>
    </lineage>
</organism>
<comment type="caution">
    <text evidence="1">The sequence shown here is derived from an EMBL/GenBank/DDBJ whole genome shotgun (WGS) entry which is preliminary data.</text>
</comment>
<dbReference type="EMBL" id="VYUY01000009">
    <property type="protein sequence ID" value="KAA9133776.1"/>
    <property type="molecule type" value="Genomic_DNA"/>
</dbReference>
<proteinExistence type="predicted"/>
<dbReference type="Proteomes" id="UP000326838">
    <property type="component" value="Unassembled WGS sequence"/>
</dbReference>
<name>A0A5N0TIR9_9MICO</name>
<reference evidence="2" key="1">
    <citation type="submission" date="2019-09" db="EMBL/GenBank/DDBJ databases">
        <title>Mumia zhuanghuii sp. nov. isolated from the intestinal contents of plateau pika (Ochotona curzoniae) in the Qinghai-Tibet plateau of China.</title>
        <authorList>
            <person name="Tian Z."/>
        </authorList>
    </citation>
    <scope>NUCLEOTIDE SEQUENCE [LARGE SCALE GENOMIC DNA]</scope>
    <source>
        <strain evidence="2">L-033</strain>
    </source>
</reference>
<dbReference type="RefSeq" id="WP_150893084.1">
    <property type="nucleotide sequence ID" value="NZ_VYUY01000009.1"/>
</dbReference>
<gene>
    <name evidence="1" type="ORF">F6B40_08480</name>
</gene>
<sequence>MNTTPSVLLSVNSHAGYSPEQITDTLTLGELLEAVEQAIEDFGAEARIVVANGQRYGAGFGGIPRREDLFERVEEEFGYACTNCDAEGLDDEEAFAHSRENRHCLVDVEGREAYCYRADH</sequence>